<dbReference type="PANTHER" id="PTHR34822">
    <property type="entry name" value="GRPB DOMAIN PROTEIN (AFU_ORTHOLOGUE AFUA_1G01530)"/>
    <property type="match status" value="1"/>
</dbReference>
<reference evidence="1 2" key="1">
    <citation type="submission" date="2018-03" db="EMBL/GenBank/DDBJ databases">
        <authorList>
            <person name="Keele B.F."/>
        </authorList>
    </citation>
    <scope>NUCLEOTIDE SEQUENCE [LARGE SCALE GENOMIC DNA]</scope>
    <source>
        <strain evidence="1 2">CECT 8599</strain>
    </source>
</reference>
<evidence type="ECO:0000313" key="1">
    <source>
        <dbReference type="EMBL" id="SPH21587.1"/>
    </source>
</evidence>
<dbReference type="Gene3D" id="3.30.460.10">
    <property type="entry name" value="Beta Polymerase, domain 2"/>
    <property type="match status" value="1"/>
</dbReference>
<dbReference type="SUPFAM" id="SSF81301">
    <property type="entry name" value="Nucleotidyltransferase"/>
    <property type="match status" value="1"/>
</dbReference>
<dbReference type="EMBL" id="OMOR01000001">
    <property type="protein sequence ID" value="SPH21587.1"/>
    <property type="molecule type" value="Genomic_DNA"/>
</dbReference>
<dbReference type="InterPro" id="IPR007344">
    <property type="entry name" value="GrpB/CoaE"/>
</dbReference>
<gene>
    <name evidence="1" type="ORF">ASD8599_02339</name>
</gene>
<organism evidence="1 2">
    <name type="scientific">Ascidiaceihabitans donghaensis</name>
    <dbReference type="NCBI Taxonomy" id="1510460"/>
    <lineage>
        <taxon>Bacteria</taxon>
        <taxon>Pseudomonadati</taxon>
        <taxon>Pseudomonadota</taxon>
        <taxon>Alphaproteobacteria</taxon>
        <taxon>Rhodobacterales</taxon>
        <taxon>Paracoccaceae</taxon>
        <taxon>Ascidiaceihabitans</taxon>
    </lineage>
</organism>
<name>A0A2R8BEV5_9RHOB</name>
<evidence type="ECO:0008006" key="3">
    <source>
        <dbReference type="Google" id="ProtNLM"/>
    </source>
</evidence>
<dbReference type="OrthoDB" id="9799092at2"/>
<dbReference type="PANTHER" id="PTHR34822:SF1">
    <property type="entry name" value="GRPB FAMILY PROTEIN"/>
    <property type="match status" value="1"/>
</dbReference>
<accession>A0A2R8BEV5</accession>
<protein>
    <recommendedName>
        <fullName evidence="3">Dephospho-CoA kinase</fullName>
    </recommendedName>
</protein>
<proteinExistence type="predicted"/>
<keyword evidence="2" id="KW-1185">Reference proteome</keyword>
<dbReference type="RefSeq" id="WP_108828653.1">
    <property type="nucleotide sequence ID" value="NZ_OMOR01000001.1"/>
</dbReference>
<evidence type="ECO:0000313" key="2">
    <source>
        <dbReference type="Proteomes" id="UP000244880"/>
    </source>
</evidence>
<dbReference type="Pfam" id="PF04229">
    <property type="entry name" value="GrpB"/>
    <property type="match status" value="1"/>
</dbReference>
<dbReference type="InterPro" id="IPR043519">
    <property type="entry name" value="NT_sf"/>
</dbReference>
<dbReference type="Proteomes" id="UP000244880">
    <property type="component" value="Unassembled WGS sequence"/>
</dbReference>
<sequence>MTILVAPDPNWPAVAQALCDEWRALKLVGLQTIHHIGSTSVPGLPAKPVIDLMPIFDTQPHAAEAADAVTSLGYEWMGAFGLEGRHYARRDDPVTGARQVQAHCYPQDHKDIARHLAFRDALRDNGILRAVYTREKARCAALHPGDTHSYGDCKSDWIKKAEAKALEHYV</sequence>
<dbReference type="AlphaFoldDB" id="A0A2R8BEV5"/>